<dbReference type="Pfam" id="PF01327">
    <property type="entry name" value="Pep_deformylase"/>
    <property type="match status" value="1"/>
</dbReference>
<dbReference type="HAMAP" id="MF_00163">
    <property type="entry name" value="Pep_deformylase"/>
    <property type="match status" value="1"/>
</dbReference>
<comment type="cofactor">
    <cofactor evidence="2">
        <name>Fe(2+)</name>
        <dbReference type="ChEBI" id="CHEBI:29033"/>
    </cofactor>
    <text evidence="2">Binds 1 Fe(2+) ion.</text>
</comment>
<reference evidence="3 4" key="1">
    <citation type="submission" date="2018-06" db="EMBL/GenBank/DDBJ databases">
        <title>Extensive metabolic versatility and redundancy in microbially diverse, dynamic hydrothermal sediments.</title>
        <authorList>
            <person name="Dombrowski N."/>
            <person name="Teske A."/>
            <person name="Baker B.J."/>
        </authorList>
    </citation>
    <scope>NUCLEOTIDE SEQUENCE [LARGE SCALE GENOMIC DNA]</scope>
    <source>
        <strain evidence="3">B47_G16</strain>
    </source>
</reference>
<evidence type="ECO:0000313" key="4">
    <source>
        <dbReference type="Proteomes" id="UP000279422"/>
    </source>
</evidence>
<comment type="similarity">
    <text evidence="1 2">Belongs to the polypeptide deformylase family.</text>
</comment>
<feature type="binding site" evidence="2">
    <location>
        <position position="134"/>
    </location>
    <ligand>
        <name>Fe cation</name>
        <dbReference type="ChEBI" id="CHEBI:24875"/>
    </ligand>
</feature>
<proteinExistence type="inferred from homology"/>
<protein>
    <recommendedName>
        <fullName evidence="2">Peptide deformylase</fullName>
        <shortName evidence="2">PDF</shortName>
        <ecNumber evidence="2">3.5.1.88</ecNumber>
    </recommendedName>
    <alternativeName>
        <fullName evidence="2">Polypeptide deformylase</fullName>
    </alternativeName>
</protein>
<dbReference type="PRINTS" id="PR01576">
    <property type="entry name" value="PDEFORMYLASE"/>
</dbReference>
<dbReference type="InterPro" id="IPR036821">
    <property type="entry name" value="Peptide_deformylase_sf"/>
</dbReference>
<dbReference type="PANTHER" id="PTHR10458">
    <property type="entry name" value="PEPTIDE DEFORMYLASE"/>
    <property type="match status" value="1"/>
</dbReference>
<evidence type="ECO:0000313" key="3">
    <source>
        <dbReference type="EMBL" id="RLE08019.1"/>
    </source>
</evidence>
<comment type="catalytic activity">
    <reaction evidence="2">
        <text>N-terminal N-formyl-L-methionyl-[peptide] + H2O = N-terminal L-methionyl-[peptide] + formate</text>
        <dbReference type="Rhea" id="RHEA:24420"/>
        <dbReference type="Rhea" id="RHEA-COMP:10639"/>
        <dbReference type="Rhea" id="RHEA-COMP:10640"/>
        <dbReference type="ChEBI" id="CHEBI:15377"/>
        <dbReference type="ChEBI" id="CHEBI:15740"/>
        <dbReference type="ChEBI" id="CHEBI:49298"/>
        <dbReference type="ChEBI" id="CHEBI:64731"/>
        <dbReference type="EC" id="3.5.1.88"/>
    </reaction>
</comment>
<dbReference type="NCBIfam" id="NF001159">
    <property type="entry name" value="PRK00150.1-3"/>
    <property type="match status" value="1"/>
</dbReference>
<sequence>MAVYRIRKYGEPILRQKCERVKSVGPREREILERMAETMYEADGIGLAAPQVGIDEQLIVVDVGEGLIKLINPLILLKEGESVLEEGCLSLPEIVVRVKRAKKVWVEGWNEDGKRITVQGEGLLAHALQHEIDHLSGILIVDYVDFLERITIEGRLKELEREAEKYLRANKI</sequence>
<name>A0A497E2J5_UNCAE</name>
<feature type="binding site" evidence="2">
    <location>
        <position position="130"/>
    </location>
    <ligand>
        <name>Fe cation</name>
        <dbReference type="ChEBI" id="CHEBI:24875"/>
    </ligand>
</feature>
<dbReference type="CDD" id="cd00487">
    <property type="entry name" value="Pep_deformylase"/>
    <property type="match status" value="1"/>
</dbReference>
<dbReference type="EC" id="3.5.1.88" evidence="2"/>
<evidence type="ECO:0000256" key="1">
    <source>
        <dbReference type="ARBA" id="ARBA00010759"/>
    </source>
</evidence>
<dbReference type="PANTHER" id="PTHR10458:SF22">
    <property type="entry name" value="PEPTIDE DEFORMYLASE"/>
    <property type="match status" value="1"/>
</dbReference>
<keyword evidence="2" id="KW-0648">Protein biosynthesis</keyword>
<dbReference type="GO" id="GO:0006412">
    <property type="term" value="P:translation"/>
    <property type="evidence" value="ECO:0007669"/>
    <property type="project" value="UniProtKB-UniRule"/>
</dbReference>
<keyword evidence="2" id="KW-0479">Metal-binding</keyword>
<dbReference type="GO" id="GO:0042586">
    <property type="term" value="F:peptide deformylase activity"/>
    <property type="evidence" value="ECO:0007669"/>
    <property type="project" value="UniProtKB-UniRule"/>
</dbReference>
<comment type="caution">
    <text evidence="3">The sequence shown here is derived from an EMBL/GenBank/DDBJ whole genome shotgun (WGS) entry which is preliminary data.</text>
</comment>
<keyword evidence="2 3" id="KW-0378">Hydrolase</keyword>
<dbReference type="Gene3D" id="3.90.45.10">
    <property type="entry name" value="Peptide deformylase"/>
    <property type="match status" value="1"/>
</dbReference>
<comment type="function">
    <text evidence="2">Removes the formyl group from the N-terminal Met of newly synthesized proteins. Requires at least a dipeptide for an efficient rate of reaction. N-terminal L-methionine is a prerequisite for activity but the enzyme has broad specificity at other positions.</text>
</comment>
<evidence type="ECO:0000256" key="2">
    <source>
        <dbReference type="HAMAP-Rule" id="MF_00163"/>
    </source>
</evidence>
<gene>
    <name evidence="2 3" type="primary">def</name>
    <name evidence="3" type="ORF">DRJ00_07025</name>
</gene>
<accession>A0A497E2J5</accession>
<organism evidence="3 4">
    <name type="scientific">Aerophobetes bacterium</name>
    <dbReference type="NCBI Taxonomy" id="2030807"/>
    <lineage>
        <taxon>Bacteria</taxon>
        <taxon>Candidatus Aerophobota</taxon>
    </lineage>
</organism>
<dbReference type="AlphaFoldDB" id="A0A497E2J5"/>
<dbReference type="EMBL" id="QMPZ01000123">
    <property type="protein sequence ID" value="RLE08019.1"/>
    <property type="molecule type" value="Genomic_DNA"/>
</dbReference>
<dbReference type="GO" id="GO:0046872">
    <property type="term" value="F:metal ion binding"/>
    <property type="evidence" value="ECO:0007669"/>
    <property type="project" value="UniProtKB-KW"/>
</dbReference>
<feature type="active site" evidence="2">
    <location>
        <position position="131"/>
    </location>
</feature>
<dbReference type="SUPFAM" id="SSF56420">
    <property type="entry name" value="Peptide deformylase"/>
    <property type="match status" value="1"/>
</dbReference>
<dbReference type="Proteomes" id="UP000279422">
    <property type="component" value="Unassembled WGS sequence"/>
</dbReference>
<feature type="binding site" evidence="2">
    <location>
        <position position="88"/>
    </location>
    <ligand>
        <name>Fe cation</name>
        <dbReference type="ChEBI" id="CHEBI:24875"/>
    </ligand>
</feature>
<dbReference type="InterPro" id="IPR023635">
    <property type="entry name" value="Peptide_deformylase"/>
</dbReference>
<dbReference type="PIRSF" id="PIRSF004749">
    <property type="entry name" value="Pep_def"/>
    <property type="match status" value="1"/>
</dbReference>
<keyword evidence="2" id="KW-0408">Iron</keyword>
<dbReference type="NCBIfam" id="TIGR00079">
    <property type="entry name" value="pept_deformyl"/>
    <property type="match status" value="1"/>
</dbReference>